<dbReference type="PANTHER" id="PTHR11593:SF10">
    <property type="entry name" value="60S RIBOSOMAL PROTEIN L17"/>
    <property type="match status" value="1"/>
</dbReference>
<evidence type="ECO:0000256" key="1">
    <source>
        <dbReference type="ARBA" id="ARBA00009451"/>
    </source>
</evidence>
<keyword evidence="3 4" id="KW-0687">Ribonucleoprotein</keyword>
<dbReference type="OMA" id="NTYETAR"/>
<dbReference type="CDD" id="cd00336">
    <property type="entry name" value="Ribosomal_L22"/>
    <property type="match status" value="1"/>
</dbReference>
<proteinExistence type="inferred from homology"/>
<dbReference type="InterPro" id="IPR001063">
    <property type="entry name" value="Ribosomal_uL22"/>
</dbReference>
<dbReference type="Gene3D" id="3.90.470.10">
    <property type="entry name" value="Ribosomal protein L22/L17"/>
    <property type="match status" value="1"/>
</dbReference>
<dbReference type="Pfam" id="PF00237">
    <property type="entry name" value="Ribosomal_L22"/>
    <property type="match status" value="1"/>
</dbReference>
<dbReference type="AlphaFoldDB" id="A0A078ATX4"/>
<organism evidence="5 6">
    <name type="scientific">Stylonychia lemnae</name>
    <name type="common">Ciliate</name>
    <dbReference type="NCBI Taxonomy" id="5949"/>
    <lineage>
        <taxon>Eukaryota</taxon>
        <taxon>Sar</taxon>
        <taxon>Alveolata</taxon>
        <taxon>Ciliophora</taxon>
        <taxon>Intramacronucleata</taxon>
        <taxon>Spirotrichea</taxon>
        <taxon>Stichotrichia</taxon>
        <taxon>Sporadotrichida</taxon>
        <taxon>Oxytrichidae</taxon>
        <taxon>Stylonychinae</taxon>
        <taxon>Stylonychia</taxon>
    </lineage>
</organism>
<reference evidence="5 6" key="1">
    <citation type="submission" date="2014-06" db="EMBL/GenBank/DDBJ databases">
        <authorList>
            <person name="Swart Estienne"/>
        </authorList>
    </citation>
    <scope>NUCLEOTIDE SEQUENCE [LARGE SCALE GENOMIC DNA]</scope>
    <source>
        <strain evidence="5 6">130c</strain>
    </source>
</reference>
<name>A0A078ATX4_STYLE</name>
<evidence type="ECO:0000313" key="5">
    <source>
        <dbReference type="EMBL" id="CDW84298.1"/>
    </source>
</evidence>
<dbReference type="PANTHER" id="PTHR11593">
    <property type="entry name" value="60S RIBOSOMAL PROTEIN L17"/>
    <property type="match status" value="1"/>
</dbReference>
<evidence type="ECO:0000256" key="4">
    <source>
        <dbReference type="RuleBase" id="RU004005"/>
    </source>
</evidence>
<dbReference type="InterPro" id="IPR005721">
    <property type="entry name" value="Ribosomal_uL22_euk/arc"/>
</dbReference>
<dbReference type="NCBIfam" id="TIGR01038">
    <property type="entry name" value="uL22_arch_euk"/>
    <property type="match status" value="1"/>
</dbReference>
<sequence>MVKYSRQPAEPTKSAKTRADDVRVHFKNTYETARVVKGMKIKKAIRYMEDVLEHKQCVPFRRHTGHGGRATQAKIHGVTLGRWPEKSVKYVHALLKNALSNAEAKGLDSEKCHVSHVAVNRAVQGRRRTFRAHGRIGPYLSSNCHIEFIITEKAENVKKAADDQSKLRLTKKQAARTRLAIGK</sequence>
<dbReference type="GO" id="GO:0003735">
    <property type="term" value="F:structural constituent of ribosome"/>
    <property type="evidence" value="ECO:0007669"/>
    <property type="project" value="InterPro"/>
</dbReference>
<dbReference type="GO" id="GO:0002181">
    <property type="term" value="P:cytoplasmic translation"/>
    <property type="evidence" value="ECO:0007669"/>
    <property type="project" value="TreeGrafter"/>
</dbReference>
<dbReference type="InterPro" id="IPR036394">
    <property type="entry name" value="Ribosomal_uL22_sf"/>
</dbReference>
<dbReference type="OrthoDB" id="304509at2759"/>
<dbReference type="GO" id="GO:0022625">
    <property type="term" value="C:cytosolic large ribosomal subunit"/>
    <property type="evidence" value="ECO:0007669"/>
    <property type="project" value="TreeGrafter"/>
</dbReference>
<dbReference type="InParanoid" id="A0A078ATX4"/>
<dbReference type="FunCoup" id="A0A078ATX4">
    <property type="interactions" value="429"/>
</dbReference>
<comment type="similarity">
    <text evidence="1 4">Belongs to the universal ribosomal protein uL22 family.</text>
</comment>
<accession>A0A078ATX4</accession>
<keyword evidence="6" id="KW-1185">Reference proteome</keyword>
<dbReference type="SUPFAM" id="SSF54843">
    <property type="entry name" value="Ribosomal protein L22"/>
    <property type="match status" value="1"/>
</dbReference>
<evidence type="ECO:0000313" key="6">
    <source>
        <dbReference type="Proteomes" id="UP000039865"/>
    </source>
</evidence>
<dbReference type="Proteomes" id="UP000039865">
    <property type="component" value="Unassembled WGS sequence"/>
</dbReference>
<dbReference type="EMBL" id="CCKQ01012680">
    <property type="protein sequence ID" value="CDW84298.1"/>
    <property type="molecule type" value="Genomic_DNA"/>
</dbReference>
<keyword evidence="2 4" id="KW-0689">Ribosomal protein</keyword>
<protein>
    <submittedName>
        <fullName evidence="5">50s ribosomal protein l22</fullName>
    </submittedName>
</protein>
<evidence type="ECO:0000256" key="2">
    <source>
        <dbReference type="ARBA" id="ARBA00022980"/>
    </source>
</evidence>
<gene>
    <name evidence="5" type="primary">Contig5511.g5899</name>
    <name evidence="5" type="ORF">STYLEM_13358</name>
</gene>
<evidence type="ECO:0000256" key="3">
    <source>
        <dbReference type="ARBA" id="ARBA00023274"/>
    </source>
</evidence>